<evidence type="ECO:0000256" key="4">
    <source>
        <dbReference type="ARBA" id="ARBA00023125"/>
    </source>
</evidence>
<dbReference type="InterPro" id="IPR036805">
    <property type="entry name" value="Tscrpt_elong_fac_GreA/B_N_sf"/>
</dbReference>
<dbReference type="KEGG" id="din:Selin_0770"/>
<dbReference type="InterPro" id="IPR018151">
    <property type="entry name" value="TF_GreA/GreB_CS"/>
</dbReference>
<dbReference type="InParanoid" id="E6W255"/>
<evidence type="ECO:0000256" key="6">
    <source>
        <dbReference type="ARBA" id="ARBA00024916"/>
    </source>
</evidence>
<keyword evidence="12" id="KW-0251">Elongation factor</keyword>
<dbReference type="InterPro" id="IPR006359">
    <property type="entry name" value="Tscrpt_elong_fac_GreA"/>
</dbReference>
<evidence type="ECO:0000313" key="13">
    <source>
        <dbReference type="Proteomes" id="UP000002572"/>
    </source>
</evidence>
<dbReference type="HAMAP" id="MF_00105">
    <property type="entry name" value="GreA_GreB"/>
    <property type="match status" value="1"/>
</dbReference>
<dbReference type="NCBIfam" id="NF001261">
    <property type="entry name" value="PRK00226.1-2"/>
    <property type="match status" value="1"/>
</dbReference>
<dbReference type="PROSITE" id="PS00829">
    <property type="entry name" value="GREAB_1"/>
    <property type="match status" value="1"/>
</dbReference>
<dbReference type="NCBIfam" id="TIGR01462">
    <property type="entry name" value="greA"/>
    <property type="match status" value="1"/>
</dbReference>
<dbReference type="GO" id="GO:0070063">
    <property type="term" value="F:RNA polymerase binding"/>
    <property type="evidence" value="ECO:0007669"/>
    <property type="project" value="InterPro"/>
</dbReference>
<dbReference type="NCBIfam" id="NF001263">
    <property type="entry name" value="PRK00226.1-4"/>
    <property type="match status" value="1"/>
</dbReference>
<dbReference type="InterPro" id="IPR023459">
    <property type="entry name" value="Tscrpt_elong_fac_GreA/B_fam"/>
</dbReference>
<evidence type="ECO:0000259" key="10">
    <source>
        <dbReference type="Pfam" id="PF01272"/>
    </source>
</evidence>
<keyword evidence="12" id="KW-0648">Protein biosynthesis</keyword>
<reference evidence="12 13" key="1">
    <citation type="submission" date="2010-12" db="EMBL/GenBank/DDBJ databases">
        <title>Complete sequence of Desulfurispirillum indicum S5.</title>
        <authorList>
            <consortium name="US DOE Joint Genome Institute"/>
            <person name="Lucas S."/>
            <person name="Copeland A."/>
            <person name="Lapidus A."/>
            <person name="Cheng J.-F."/>
            <person name="Goodwin L."/>
            <person name="Pitluck S."/>
            <person name="Chertkov O."/>
            <person name="Held B."/>
            <person name="Detter J.C."/>
            <person name="Han C."/>
            <person name="Tapia R."/>
            <person name="Land M."/>
            <person name="Hauser L."/>
            <person name="Kyrpides N."/>
            <person name="Ivanova N."/>
            <person name="Mikhailova N."/>
            <person name="Haggblom M."/>
            <person name="Rauschenbach I."/>
            <person name="Bini E."/>
            <person name="Woyke T."/>
        </authorList>
    </citation>
    <scope>NUCLEOTIDE SEQUENCE [LARGE SCALE GENOMIC DNA]</scope>
    <source>
        <strain evidence="13">ATCC BAA-1389 / DSM 22839 / S5</strain>
    </source>
</reference>
<gene>
    <name evidence="8" type="primary">greA</name>
    <name evidence="12" type="ordered locus">Selin_0770</name>
</gene>
<dbReference type="Gene3D" id="3.10.50.30">
    <property type="entry name" value="Transcription elongation factor, GreA/GreB, C-terminal domain"/>
    <property type="match status" value="1"/>
</dbReference>
<evidence type="ECO:0000256" key="2">
    <source>
        <dbReference type="ARBA" id="ARBA00013729"/>
    </source>
</evidence>
<dbReference type="GO" id="GO:0032784">
    <property type="term" value="P:regulation of DNA-templated transcription elongation"/>
    <property type="evidence" value="ECO:0007669"/>
    <property type="project" value="UniProtKB-UniRule"/>
</dbReference>
<keyword evidence="4 8" id="KW-0238">DNA-binding</keyword>
<keyword evidence="8" id="KW-0175">Coiled coil</keyword>
<dbReference type="GO" id="GO:0006354">
    <property type="term" value="P:DNA-templated transcription elongation"/>
    <property type="evidence" value="ECO:0007669"/>
    <property type="project" value="TreeGrafter"/>
</dbReference>
<dbReference type="PIRSF" id="PIRSF006092">
    <property type="entry name" value="GreA_GreB"/>
    <property type="match status" value="1"/>
</dbReference>
<feature type="coiled-coil region" evidence="8">
    <location>
        <begin position="8"/>
        <end position="68"/>
    </location>
</feature>
<protein>
    <recommendedName>
        <fullName evidence="2 8">Transcription elongation factor GreA</fullName>
    </recommendedName>
    <alternativeName>
        <fullName evidence="7 8">Transcript cleavage factor GreA</fullName>
    </alternativeName>
</protein>
<dbReference type="FunFam" id="3.10.50.30:FF:000001">
    <property type="entry name" value="Transcription elongation factor GreA"/>
    <property type="match status" value="1"/>
</dbReference>
<dbReference type="EMBL" id="CP002432">
    <property type="protein sequence ID" value="ADU65513.1"/>
    <property type="molecule type" value="Genomic_DNA"/>
</dbReference>
<organism evidence="12 13">
    <name type="scientific">Desulfurispirillum indicum (strain ATCC BAA-1389 / DSM 22839 / S5)</name>
    <dbReference type="NCBI Taxonomy" id="653733"/>
    <lineage>
        <taxon>Bacteria</taxon>
        <taxon>Pseudomonadati</taxon>
        <taxon>Chrysiogenota</taxon>
        <taxon>Chrysiogenia</taxon>
        <taxon>Chrysiogenales</taxon>
        <taxon>Chrysiogenaceae</taxon>
        <taxon>Desulfurispirillum</taxon>
    </lineage>
</organism>
<keyword evidence="3 8" id="KW-0805">Transcription regulation</keyword>
<dbReference type="SUPFAM" id="SSF46557">
    <property type="entry name" value="GreA transcript cleavage protein, N-terminal domain"/>
    <property type="match status" value="1"/>
</dbReference>
<evidence type="ECO:0000256" key="9">
    <source>
        <dbReference type="RuleBase" id="RU000556"/>
    </source>
</evidence>
<dbReference type="AlphaFoldDB" id="E6W255"/>
<dbReference type="STRING" id="653733.Selin_0770"/>
<dbReference type="InterPro" id="IPR028624">
    <property type="entry name" value="Tscrpt_elong_fac_GreA/B"/>
</dbReference>
<evidence type="ECO:0000259" key="11">
    <source>
        <dbReference type="Pfam" id="PF03449"/>
    </source>
</evidence>
<evidence type="ECO:0000313" key="12">
    <source>
        <dbReference type="EMBL" id="ADU65513.1"/>
    </source>
</evidence>
<proteinExistence type="inferred from homology"/>
<evidence type="ECO:0000256" key="3">
    <source>
        <dbReference type="ARBA" id="ARBA00023015"/>
    </source>
</evidence>
<dbReference type="InterPro" id="IPR022691">
    <property type="entry name" value="Tscrpt_elong_fac_GreA/B_N"/>
</dbReference>
<dbReference type="Gene3D" id="1.10.287.180">
    <property type="entry name" value="Transcription elongation factor, GreA/GreB, N-terminal domain"/>
    <property type="match status" value="1"/>
</dbReference>
<dbReference type="PANTHER" id="PTHR30437">
    <property type="entry name" value="TRANSCRIPTION ELONGATION FACTOR GREA"/>
    <property type="match status" value="1"/>
</dbReference>
<dbReference type="SUPFAM" id="SSF54534">
    <property type="entry name" value="FKBP-like"/>
    <property type="match status" value="1"/>
</dbReference>
<evidence type="ECO:0000256" key="7">
    <source>
        <dbReference type="ARBA" id="ARBA00030776"/>
    </source>
</evidence>
<dbReference type="InterPro" id="IPR001437">
    <property type="entry name" value="Tscrpt_elong_fac_GreA/B_C"/>
</dbReference>
<dbReference type="GO" id="GO:0003677">
    <property type="term" value="F:DNA binding"/>
    <property type="evidence" value="ECO:0007669"/>
    <property type="project" value="UniProtKB-UniRule"/>
</dbReference>
<dbReference type="HOGENOM" id="CLU_101379_2_0_0"/>
<dbReference type="Proteomes" id="UP000002572">
    <property type="component" value="Chromosome"/>
</dbReference>
<feature type="domain" description="Transcription elongation factor GreA/GreB C-terminal" evidence="10">
    <location>
        <begin position="82"/>
        <end position="154"/>
    </location>
</feature>
<dbReference type="FunCoup" id="E6W255">
    <property type="interactions" value="468"/>
</dbReference>
<dbReference type="OrthoDB" id="9808774at2"/>
<dbReference type="eggNOG" id="COG0782">
    <property type="taxonomic scope" value="Bacteria"/>
</dbReference>
<dbReference type="Pfam" id="PF03449">
    <property type="entry name" value="GreA_GreB_N"/>
    <property type="match status" value="1"/>
</dbReference>
<dbReference type="Pfam" id="PF01272">
    <property type="entry name" value="GreA_GreB"/>
    <property type="match status" value="1"/>
</dbReference>
<feature type="domain" description="Transcription elongation factor GreA/GreB N-terminal" evidence="11">
    <location>
        <begin position="4"/>
        <end position="74"/>
    </location>
</feature>
<evidence type="ECO:0000256" key="5">
    <source>
        <dbReference type="ARBA" id="ARBA00023163"/>
    </source>
</evidence>
<dbReference type="PANTHER" id="PTHR30437:SF4">
    <property type="entry name" value="TRANSCRIPTION ELONGATION FACTOR GREA"/>
    <property type="match status" value="1"/>
</dbReference>
<dbReference type="GO" id="GO:0003746">
    <property type="term" value="F:translation elongation factor activity"/>
    <property type="evidence" value="ECO:0007669"/>
    <property type="project" value="UniProtKB-KW"/>
</dbReference>
<dbReference type="NCBIfam" id="NF001264">
    <property type="entry name" value="PRK00226.1-5"/>
    <property type="match status" value="1"/>
</dbReference>
<evidence type="ECO:0000256" key="1">
    <source>
        <dbReference type="ARBA" id="ARBA00008213"/>
    </source>
</evidence>
<dbReference type="FunFam" id="1.10.287.180:FF:000001">
    <property type="entry name" value="Transcription elongation factor GreA"/>
    <property type="match status" value="1"/>
</dbReference>
<sequence length="156" mass="17324">MDRIPMTKTGLENLRKELEHLKKNERHQVKEEIAVARAHGDLKENAEYHAAREKQSFIEGRIAELEDKVLRAEVIDPSTLASDKVLFGSQVTLLNLETDSEVVYTVVGDDEADYKSNLIAVSSPLAQSLIGKRVGDEVVVNAPKGAVEYEILKIGQ</sequence>
<comment type="similarity">
    <text evidence="1 8 9">Belongs to the GreA/GreB family.</text>
</comment>
<keyword evidence="5 8" id="KW-0804">Transcription</keyword>
<dbReference type="InterPro" id="IPR036953">
    <property type="entry name" value="GreA/GreB_C_sf"/>
</dbReference>
<keyword evidence="13" id="KW-1185">Reference proteome</keyword>
<evidence type="ECO:0000256" key="8">
    <source>
        <dbReference type="HAMAP-Rule" id="MF_00105"/>
    </source>
</evidence>
<comment type="function">
    <text evidence="6 8 9">Necessary for efficient RNA polymerase transcription elongation past template-encoded arresting sites. The arresting sites in DNA have the property of trapping a certain fraction of elongating RNA polymerases that pass through, resulting in locked ternary complexes. Cleavage of the nascent transcript by cleavage factors such as GreA or GreB allows the resumption of elongation from the new 3'terminus. GreA releases sequences of 2 to 3 nucleotides.</text>
</comment>
<name>E6W255_DESIS</name>
<dbReference type="RefSeq" id="WP_013505401.1">
    <property type="nucleotide sequence ID" value="NC_014836.1"/>
</dbReference>
<accession>E6W255</accession>